<feature type="DNA-binding region" description="H-T-H motif" evidence="4">
    <location>
        <begin position="32"/>
        <end position="51"/>
    </location>
</feature>
<evidence type="ECO:0000313" key="7">
    <source>
        <dbReference type="Proteomes" id="UP000002588"/>
    </source>
</evidence>
<dbReference type="EMBL" id="AM406670">
    <property type="protein sequence ID" value="CAL92944.1"/>
    <property type="molecule type" value="Genomic_DNA"/>
</dbReference>
<dbReference type="PRINTS" id="PR00455">
    <property type="entry name" value="HTHTETR"/>
</dbReference>
<gene>
    <name evidence="6" type="ordered locus">azo0327</name>
</gene>
<keyword evidence="2 4" id="KW-0238">DNA-binding</keyword>
<dbReference type="SUPFAM" id="SSF48498">
    <property type="entry name" value="Tetracyclin repressor-like, C-terminal domain"/>
    <property type="match status" value="1"/>
</dbReference>
<dbReference type="PANTHER" id="PTHR47506">
    <property type="entry name" value="TRANSCRIPTIONAL REGULATORY PROTEIN"/>
    <property type="match status" value="1"/>
</dbReference>
<dbReference type="PANTHER" id="PTHR47506:SF7">
    <property type="entry name" value="TRANSCRIPTIONAL REGULATORY PROTEIN"/>
    <property type="match status" value="1"/>
</dbReference>
<evidence type="ECO:0000256" key="2">
    <source>
        <dbReference type="ARBA" id="ARBA00023125"/>
    </source>
</evidence>
<dbReference type="InterPro" id="IPR036271">
    <property type="entry name" value="Tet_transcr_reg_TetR-rel_C_sf"/>
</dbReference>
<dbReference type="Pfam" id="PF00440">
    <property type="entry name" value="TetR_N"/>
    <property type="match status" value="1"/>
</dbReference>
<dbReference type="KEGG" id="aoa:dqs_0340"/>
<dbReference type="OrthoDB" id="9798857at2"/>
<reference evidence="6 7" key="1">
    <citation type="journal article" date="2006" name="Nat. Biotechnol.">
        <title>Complete genome of the mutualistic, N2-fixing grass endophyte Azoarcus sp. strain BH72.</title>
        <authorList>
            <person name="Krause A."/>
            <person name="Ramakumar A."/>
            <person name="Bartels D."/>
            <person name="Battistoni F."/>
            <person name="Bekel T."/>
            <person name="Boch J."/>
            <person name="Boehm M."/>
            <person name="Friedrich F."/>
            <person name="Hurek T."/>
            <person name="Krause L."/>
            <person name="Linke B."/>
            <person name="McHardy A.C."/>
            <person name="Sarkar A."/>
            <person name="Schneiker S."/>
            <person name="Syed A.A."/>
            <person name="Thauer R."/>
            <person name="Vorhoelter F.-J."/>
            <person name="Weidner S."/>
            <person name="Puehler A."/>
            <person name="Reinhold-Hurek B."/>
            <person name="Kaiser O."/>
            <person name="Goesmann A."/>
        </authorList>
    </citation>
    <scope>NUCLEOTIDE SEQUENCE [LARGE SCALE GENOMIC DNA]</scope>
    <source>
        <strain evidence="6 7">BH72</strain>
    </source>
</reference>
<dbReference type="eggNOG" id="COG1309">
    <property type="taxonomic scope" value="Bacteria"/>
</dbReference>
<name>A1K289_AZOSB</name>
<sequence length="197" mass="20903">MRVSREQAAENRERVVQEASRLFREHGFDGIGVAELMKQAGLTHGAFYGQFGSKDALMAEASARALADSLSYWKRRVAAAGEDGLTSIVNKYLSPAHRDHPGRGCAFAALGAEAHRRNPAVRQAMSAGLLPLVDELARLLPDSPGADRRQQALAAFSAMVGALVLARAVDDAALSEEILRATAASITAGATPAQPER</sequence>
<dbReference type="InterPro" id="IPR009057">
    <property type="entry name" value="Homeodomain-like_sf"/>
</dbReference>
<keyword evidence="7" id="KW-1185">Reference proteome</keyword>
<dbReference type="RefSeq" id="WP_011764062.1">
    <property type="nucleotide sequence ID" value="NC_008702.1"/>
</dbReference>
<proteinExistence type="predicted"/>
<keyword evidence="3" id="KW-0804">Transcription</keyword>
<dbReference type="AlphaFoldDB" id="A1K289"/>
<dbReference type="GO" id="GO:0003677">
    <property type="term" value="F:DNA binding"/>
    <property type="evidence" value="ECO:0007669"/>
    <property type="project" value="UniProtKB-UniRule"/>
</dbReference>
<evidence type="ECO:0000256" key="4">
    <source>
        <dbReference type="PROSITE-ProRule" id="PRU00335"/>
    </source>
</evidence>
<protein>
    <submittedName>
        <fullName evidence="6">TetR family transcriptional regulator</fullName>
    </submittedName>
</protein>
<dbReference type="Pfam" id="PF16925">
    <property type="entry name" value="TetR_C_13"/>
    <property type="match status" value="1"/>
</dbReference>
<dbReference type="PROSITE" id="PS50977">
    <property type="entry name" value="HTH_TETR_2"/>
    <property type="match status" value="1"/>
</dbReference>
<dbReference type="Gene3D" id="1.10.10.60">
    <property type="entry name" value="Homeodomain-like"/>
    <property type="match status" value="1"/>
</dbReference>
<evidence type="ECO:0000313" key="6">
    <source>
        <dbReference type="EMBL" id="CAL92944.1"/>
    </source>
</evidence>
<dbReference type="Proteomes" id="UP000002588">
    <property type="component" value="Chromosome"/>
</dbReference>
<dbReference type="STRING" id="62928.azo0327"/>
<evidence type="ECO:0000256" key="3">
    <source>
        <dbReference type="ARBA" id="ARBA00023163"/>
    </source>
</evidence>
<dbReference type="InterPro" id="IPR011075">
    <property type="entry name" value="TetR_C"/>
</dbReference>
<evidence type="ECO:0000259" key="5">
    <source>
        <dbReference type="PROSITE" id="PS50977"/>
    </source>
</evidence>
<dbReference type="Gene3D" id="1.10.357.10">
    <property type="entry name" value="Tetracycline Repressor, domain 2"/>
    <property type="match status" value="1"/>
</dbReference>
<dbReference type="InterPro" id="IPR001647">
    <property type="entry name" value="HTH_TetR"/>
</dbReference>
<organism evidence="6 7">
    <name type="scientific">Azoarcus sp. (strain BH72)</name>
    <dbReference type="NCBI Taxonomy" id="418699"/>
    <lineage>
        <taxon>Bacteria</taxon>
        <taxon>Pseudomonadati</taxon>
        <taxon>Pseudomonadota</taxon>
        <taxon>Betaproteobacteria</taxon>
        <taxon>Rhodocyclales</taxon>
        <taxon>Zoogloeaceae</taxon>
        <taxon>Azoarcus</taxon>
    </lineage>
</organism>
<dbReference type="HOGENOM" id="CLU_069356_28_2_4"/>
<dbReference type="SUPFAM" id="SSF46689">
    <property type="entry name" value="Homeodomain-like"/>
    <property type="match status" value="1"/>
</dbReference>
<keyword evidence="1" id="KW-0805">Transcription regulation</keyword>
<feature type="domain" description="HTH tetR-type" evidence="5">
    <location>
        <begin position="9"/>
        <end position="69"/>
    </location>
</feature>
<accession>A1K289</accession>
<dbReference type="KEGG" id="azo:azo0327"/>
<evidence type="ECO:0000256" key="1">
    <source>
        <dbReference type="ARBA" id="ARBA00023015"/>
    </source>
</evidence>